<dbReference type="InterPro" id="IPR009506">
    <property type="entry name" value="YjiS-like"/>
</dbReference>
<evidence type="ECO:0000313" key="4">
    <source>
        <dbReference type="EMBL" id="GGK44604.1"/>
    </source>
</evidence>
<dbReference type="Proteomes" id="UP000600449">
    <property type="component" value="Unassembled WGS sequence"/>
</dbReference>
<name>A0A917QE99_9HYPH</name>
<feature type="transmembrane region" description="Helical" evidence="2">
    <location>
        <begin position="16"/>
        <end position="36"/>
    </location>
</feature>
<keyword evidence="2" id="KW-0472">Membrane</keyword>
<keyword evidence="2" id="KW-1133">Transmembrane helix</keyword>
<evidence type="ECO:0000313" key="5">
    <source>
        <dbReference type="Proteomes" id="UP000600449"/>
    </source>
</evidence>
<proteinExistence type="predicted"/>
<organism evidence="4 5">
    <name type="scientific">Salinarimonas ramus</name>
    <dbReference type="NCBI Taxonomy" id="690164"/>
    <lineage>
        <taxon>Bacteria</taxon>
        <taxon>Pseudomonadati</taxon>
        <taxon>Pseudomonadota</taxon>
        <taxon>Alphaproteobacteria</taxon>
        <taxon>Hyphomicrobiales</taxon>
        <taxon>Salinarimonadaceae</taxon>
        <taxon>Salinarimonas</taxon>
    </lineage>
</organism>
<keyword evidence="5" id="KW-1185">Reference proteome</keyword>
<feature type="region of interest" description="Disordered" evidence="1">
    <location>
        <begin position="90"/>
        <end position="119"/>
    </location>
</feature>
<feature type="compositionally biased region" description="Basic and acidic residues" evidence="1">
    <location>
        <begin position="100"/>
        <end position="119"/>
    </location>
</feature>
<sequence>MTGKILPPTSSSKGEILARFLIVSLAATFGAIWKAMVNRRAVMRLSDLDDRLLEDIGVTRSDVHCALAEPYRVDPSHRLALRRLERKHTRQPTLTVVSGGRDDPEAAQRARVEATRQAA</sequence>
<protein>
    <recommendedName>
        <fullName evidence="3">YjiS-like domain-containing protein</fullName>
    </recommendedName>
</protein>
<dbReference type="AlphaFoldDB" id="A0A917QE99"/>
<dbReference type="Pfam" id="PF06568">
    <property type="entry name" value="YjiS-like"/>
    <property type="match status" value="1"/>
</dbReference>
<feature type="domain" description="YjiS-like" evidence="3">
    <location>
        <begin position="30"/>
        <end position="64"/>
    </location>
</feature>
<accession>A0A917QE99</accession>
<evidence type="ECO:0000256" key="2">
    <source>
        <dbReference type="SAM" id="Phobius"/>
    </source>
</evidence>
<evidence type="ECO:0000256" key="1">
    <source>
        <dbReference type="SAM" id="MobiDB-lite"/>
    </source>
</evidence>
<dbReference type="RefSeq" id="WP_188914523.1">
    <property type="nucleotide sequence ID" value="NZ_BMMF01000011.1"/>
</dbReference>
<dbReference type="EMBL" id="BMMF01000011">
    <property type="protein sequence ID" value="GGK44604.1"/>
    <property type="molecule type" value="Genomic_DNA"/>
</dbReference>
<gene>
    <name evidence="4" type="ORF">GCM10011322_34680</name>
</gene>
<comment type="caution">
    <text evidence="4">The sequence shown here is derived from an EMBL/GenBank/DDBJ whole genome shotgun (WGS) entry which is preliminary data.</text>
</comment>
<reference evidence="4 5" key="1">
    <citation type="journal article" date="2014" name="Int. J. Syst. Evol. Microbiol.">
        <title>Complete genome sequence of Corynebacterium casei LMG S-19264T (=DSM 44701T), isolated from a smear-ripened cheese.</title>
        <authorList>
            <consortium name="US DOE Joint Genome Institute (JGI-PGF)"/>
            <person name="Walter F."/>
            <person name="Albersmeier A."/>
            <person name="Kalinowski J."/>
            <person name="Ruckert C."/>
        </authorList>
    </citation>
    <scope>NUCLEOTIDE SEQUENCE [LARGE SCALE GENOMIC DNA]</scope>
    <source>
        <strain evidence="4 5">CGMCC 1.9161</strain>
    </source>
</reference>
<keyword evidence="2" id="KW-0812">Transmembrane</keyword>
<evidence type="ECO:0000259" key="3">
    <source>
        <dbReference type="Pfam" id="PF06568"/>
    </source>
</evidence>